<gene>
    <name evidence="5" type="ORF">S01H4_23387</name>
</gene>
<accession>X1BZK5</accession>
<dbReference type="SUPFAM" id="SSF53756">
    <property type="entry name" value="UDP-Glycosyltransferase/glycogen phosphorylase"/>
    <property type="match status" value="1"/>
</dbReference>
<dbReference type="InterPro" id="IPR001296">
    <property type="entry name" value="Glyco_trans_1"/>
</dbReference>
<dbReference type="PANTHER" id="PTHR12526">
    <property type="entry name" value="GLYCOSYLTRANSFERASE"/>
    <property type="match status" value="1"/>
</dbReference>
<reference evidence="5" key="1">
    <citation type="journal article" date="2014" name="Front. Microbiol.">
        <title>High frequency of phylogenetically diverse reductive dehalogenase-homologous genes in deep subseafloor sedimentary metagenomes.</title>
        <authorList>
            <person name="Kawai M."/>
            <person name="Futagami T."/>
            <person name="Toyoda A."/>
            <person name="Takaki Y."/>
            <person name="Nishi S."/>
            <person name="Hori S."/>
            <person name="Arai W."/>
            <person name="Tsubouchi T."/>
            <person name="Morono Y."/>
            <person name="Uchiyama I."/>
            <person name="Ito T."/>
            <person name="Fujiyama A."/>
            <person name="Inagaki F."/>
            <person name="Takami H."/>
        </authorList>
    </citation>
    <scope>NUCLEOTIDE SEQUENCE</scope>
    <source>
        <strain evidence="5">Expedition CK06-06</strain>
    </source>
</reference>
<feature type="domain" description="Glycosyltransferase subfamily 4-like N-terminal" evidence="4">
    <location>
        <begin position="14"/>
        <end position="61"/>
    </location>
</feature>
<dbReference type="AlphaFoldDB" id="X1BZK5"/>
<dbReference type="EMBL" id="BART01010841">
    <property type="protein sequence ID" value="GAG77566.1"/>
    <property type="molecule type" value="Genomic_DNA"/>
</dbReference>
<evidence type="ECO:0000259" key="3">
    <source>
        <dbReference type="Pfam" id="PF00534"/>
    </source>
</evidence>
<feature type="domain" description="Glycosyl transferase family 1" evidence="3">
    <location>
        <begin position="80"/>
        <end position="238"/>
    </location>
</feature>
<dbReference type="CDD" id="cd03801">
    <property type="entry name" value="GT4_PimA-like"/>
    <property type="match status" value="1"/>
</dbReference>
<evidence type="ECO:0000313" key="5">
    <source>
        <dbReference type="EMBL" id="GAG77566.1"/>
    </source>
</evidence>
<evidence type="ECO:0000259" key="4">
    <source>
        <dbReference type="Pfam" id="PF13439"/>
    </source>
</evidence>
<dbReference type="Pfam" id="PF13439">
    <property type="entry name" value="Glyco_transf_4"/>
    <property type="match status" value="1"/>
</dbReference>
<evidence type="ECO:0008006" key="6">
    <source>
        <dbReference type="Google" id="ProtNLM"/>
    </source>
</evidence>
<protein>
    <recommendedName>
        <fullName evidence="6">Glycosyl transferase family 1 domain-containing protein</fullName>
    </recommendedName>
</protein>
<dbReference type="Gene3D" id="3.40.50.2000">
    <property type="entry name" value="Glycogen Phosphorylase B"/>
    <property type="match status" value="2"/>
</dbReference>
<evidence type="ECO:0000256" key="1">
    <source>
        <dbReference type="ARBA" id="ARBA00022676"/>
    </source>
</evidence>
<keyword evidence="2" id="KW-0808">Transferase</keyword>
<comment type="caution">
    <text evidence="5">The sequence shown here is derived from an EMBL/GenBank/DDBJ whole genome shotgun (WGS) entry which is preliminary data.</text>
</comment>
<dbReference type="InterPro" id="IPR028098">
    <property type="entry name" value="Glyco_trans_4-like_N"/>
</dbReference>
<dbReference type="Pfam" id="PF00534">
    <property type="entry name" value="Glycos_transf_1"/>
    <property type="match status" value="1"/>
</dbReference>
<name>X1BZK5_9ZZZZ</name>
<evidence type="ECO:0000256" key="2">
    <source>
        <dbReference type="ARBA" id="ARBA00022679"/>
    </source>
</evidence>
<dbReference type="PANTHER" id="PTHR12526:SF510">
    <property type="entry name" value="D-INOSITOL 3-PHOSPHATE GLYCOSYLTRANSFERASE"/>
    <property type="match status" value="1"/>
</dbReference>
<proteinExistence type="predicted"/>
<dbReference type="GO" id="GO:0016757">
    <property type="term" value="F:glycosyltransferase activity"/>
    <property type="evidence" value="ECO:0007669"/>
    <property type="project" value="UniProtKB-KW"/>
</dbReference>
<keyword evidence="1" id="KW-0328">Glycosyltransferase</keyword>
<sequence>MLDYMGFPSLVIDTIYRATIGRLLLNMAERVIAYDKDYAEDYHRLFGVPNEKIRIIPNGLDYKYYNDLPNGNELREVLGNPEKVILFIGRFIDYKKPDLLVASFKLVLERFPKSCLLMIGKDYGLLPYCRRLSIKLGFKENVIFFENAPEEIKLQALSIADVCVIPSDYESFGQVATEAQASGVPVIASYVGGLKYIVVEGKTGLFLKEKTTKEIAEKIIFLLKNEAVRDRMSLEAKKHARNYSWDSVANKSLEVYEEVIQS</sequence>
<organism evidence="5">
    <name type="scientific">marine sediment metagenome</name>
    <dbReference type="NCBI Taxonomy" id="412755"/>
    <lineage>
        <taxon>unclassified sequences</taxon>
        <taxon>metagenomes</taxon>
        <taxon>ecological metagenomes</taxon>
    </lineage>
</organism>